<keyword evidence="2" id="KW-1185">Reference proteome</keyword>
<keyword evidence="1" id="KW-0547">Nucleotide-binding</keyword>
<keyword evidence="1" id="KW-0378">Hydrolase</keyword>
<proteinExistence type="predicted"/>
<sequence>SVPSLTLDDIAVFCGVLGTHVLRLVWDADQSSNDPDEDSSQLHFHLQIPQPEQADQRPAKRQRRSQPATDPVRQITALISLFDTRLDALIADSSCDVLFKRLVRENLPLMPAADTTDLSMDEVVDELRRQPFYCGQIVESASVTEPAIVAQYASLEHPVDARIWAVLRETRGIEQLYSHQAQAIDTIMGGSDVVVSTATASGKSIIYQLPIVDLLLRDPQARVLIIYPTKALAQDQLAALTGLVQQIPALRHVMVSTLDGDTPSGTEGSGGSQRAVIRQQASVILTNPDTLHMAMLPGVERWRAFWAGLRMVVIDELHVYQGRFGQHMAHILSRLQRLATATTHFQFVACSATTSNAQAHMQQLTHRPNTAIGADGSPHGTRHLLLWDALQSKGVFSDTALLATYLLRHEKRALVFCTTRAACELAQREILDYLSASGLRELRPLVMSYRGGYSPRERREIEAAMFAGRTRIVVATSALELGIDVGALDAVIIVGVPMTNASLWQQIGRAGRRSQKSLALVIATGAPADRHAVKDGAGVFGRCFAPAEIAEEINISAAHLRCAAFERPIDTDVDSAFISNIGATNELVQGALMWDAATQRWVCPLSYKPWPTARVSIRSTPLTDDGWQVVVITNETNRKVSGRRVLEEMDAARALFALYVGGIFLHRGLAYTIDVVDVDTRTALVTPANVSWHTTRRELTEVIPALALASAQPWPHIQYTYGDVEIATTGMGYRRIDSRTRKVVETVDHASPRQSAKSRGVWIDVPADISRRLMQSHYSVAASIHGAQHVLLAAICNVMGCAPTQLSTACSGREMPQCDKPLCPVVFELANAEDGVLKRSVLKAREVLEIKA</sequence>
<evidence type="ECO:0000313" key="2">
    <source>
        <dbReference type="Proteomes" id="UP001140096"/>
    </source>
</evidence>
<name>A0ACC1LGD6_9FUNG</name>
<gene>
    <name evidence="1" type="primary">HRQ1</name>
    <name evidence="1" type="ORF">H4S07_003449</name>
</gene>
<keyword evidence="1" id="KW-0347">Helicase</keyword>
<reference evidence="1" key="1">
    <citation type="submission" date="2022-07" db="EMBL/GenBank/DDBJ databases">
        <title>Phylogenomic reconstructions and comparative analyses of Kickxellomycotina fungi.</title>
        <authorList>
            <person name="Reynolds N.K."/>
            <person name="Stajich J.E."/>
            <person name="Barry K."/>
            <person name="Grigoriev I.V."/>
            <person name="Crous P."/>
            <person name="Smith M.E."/>
        </authorList>
    </citation>
    <scope>NUCLEOTIDE SEQUENCE</scope>
    <source>
        <strain evidence="1">CBS 102833</strain>
    </source>
</reference>
<evidence type="ECO:0000313" key="1">
    <source>
        <dbReference type="EMBL" id="KAJ2808236.1"/>
    </source>
</evidence>
<organism evidence="1 2">
    <name type="scientific">Coemansia furcata</name>
    <dbReference type="NCBI Taxonomy" id="417177"/>
    <lineage>
        <taxon>Eukaryota</taxon>
        <taxon>Fungi</taxon>
        <taxon>Fungi incertae sedis</taxon>
        <taxon>Zoopagomycota</taxon>
        <taxon>Kickxellomycotina</taxon>
        <taxon>Kickxellomycetes</taxon>
        <taxon>Kickxellales</taxon>
        <taxon>Kickxellaceae</taxon>
        <taxon>Coemansia</taxon>
    </lineage>
</organism>
<dbReference type="Proteomes" id="UP001140096">
    <property type="component" value="Unassembled WGS sequence"/>
</dbReference>
<dbReference type="EMBL" id="JANBUP010001119">
    <property type="protein sequence ID" value="KAJ2808236.1"/>
    <property type="molecule type" value="Genomic_DNA"/>
</dbReference>
<keyword evidence="1" id="KW-0067">ATP-binding</keyword>
<protein>
    <submittedName>
        <fullName evidence="1">ATP-dependent 3'-5' DNA helicase</fullName>
    </submittedName>
</protein>
<comment type="caution">
    <text evidence="1">The sequence shown here is derived from an EMBL/GenBank/DDBJ whole genome shotgun (WGS) entry which is preliminary data.</text>
</comment>
<feature type="non-terminal residue" evidence="1">
    <location>
        <position position="1"/>
    </location>
</feature>
<accession>A0ACC1LGD6</accession>